<dbReference type="GO" id="GO:0070181">
    <property type="term" value="F:small ribosomal subunit rRNA binding"/>
    <property type="evidence" value="ECO:0007669"/>
    <property type="project" value="TreeGrafter"/>
</dbReference>
<geneLocation type="chloroplast" evidence="10"/>
<dbReference type="GO" id="GO:0006412">
    <property type="term" value="P:translation"/>
    <property type="evidence" value="ECO:0007669"/>
    <property type="project" value="UniProtKB-UniRule"/>
</dbReference>
<dbReference type="NCBIfam" id="TIGR00165">
    <property type="entry name" value="S18"/>
    <property type="match status" value="1"/>
</dbReference>
<sequence length="228" mass="25607">MKNNATNNDESLRDLNSSKGAKATNAQKQALSLGRENAGTGYPNIIPRVNEKMNDNFLPSSRPSASPNIVEAQKTNFSQQKKTLPSRPSFSTGGAGNKRKFDGFGKSFQTNQPVRRRVLSITQILAKYRKKQTRKKRQKKLIRPLIPPKSLLVITTFLKAEKSVFNRRIIDYKNAGLLQKYIGIGGKILPRLQTGLTSKQQRYVAKTIKSARIMGLLPFVGKERGFFR</sequence>
<dbReference type="Gene3D" id="4.10.640.10">
    <property type="entry name" value="Ribosomal protein S18"/>
    <property type="match status" value="1"/>
</dbReference>
<comment type="subunit">
    <text evidence="2 7">Part of the 30S ribosomal subunit.</text>
</comment>
<dbReference type="PANTHER" id="PTHR13479">
    <property type="entry name" value="30S RIBOSOMAL PROTEIN S18"/>
    <property type="match status" value="1"/>
</dbReference>
<dbReference type="InterPro" id="IPR001648">
    <property type="entry name" value="Ribosomal_bS18"/>
</dbReference>
<dbReference type="Pfam" id="PF01084">
    <property type="entry name" value="Ribosomal_S18"/>
    <property type="match status" value="1"/>
</dbReference>
<dbReference type="GO" id="GO:0003735">
    <property type="term" value="F:structural constituent of ribosome"/>
    <property type="evidence" value="ECO:0007669"/>
    <property type="project" value="InterPro"/>
</dbReference>
<protein>
    <recommendedName>
        <fullName evidence="6 7">Small ribosomal subunit protein bS18c</fullName>
    </recommendedName>
</protein>
<dbReference type="HAMAP" id="MF_00270">
    <property type="entry name" value="Ribosomal_bS18"/>
    <property type="match status" value="1"/>
</dbReference>
<evidence type="ECO:0000256" key="6">
    <source>
        <dbReference type="ARBA" id="ARBA00035266"/>
    </source>
</evidence>
<comment type="similarity">
    <text evidence="1 7 8">Belongs to the bacterial ribosomal protein bS18 family.</text>
</comment>
<dbReference type="AlphaFoldDB" id="A0A0S2LQ71"/>
<feature type="compositionally biased region" description="Polar residues" evidence="9">
    <location>
        <begin position="1"/>
        <end position="30"/>
    </location>
</feature>
<proteinExistence type="inferred from homology"/>
<evidence type="ECO:0000256" key="7">
    <source>
        <dbReference type="HAMAP-Rule" id="MF_00270"/>
    </source>
</evidence>
<feature type="compositionally biased region" description="Polar residues" evidence="9">
    <location>
        <begin position="76"/>
        <end position="92"/>
    </location>
</feature>
<dbReference type="EMBL" id="KT625420">
    <property type="protein sequence ID" value="ALO63458.1"/>
    <property type="molecule type" value="Genomic_DNA"/>
</dbReference>
<keyword evidence="3 7" id="KW-0694">RNA-binding</keyword>
<dbReference type="GeneID" id="26378994"/>
<keyword evidence="7" id="KW-0699">rRNA-binding</keyword>
<evidence type="ECO:0000256" key="8">
    <source>
        <dbReference type="RuleBase" id="RU003910"/>
    </source>
</evidence>
<dbReference type="InterPro" id="IPR036870">
    <property type="entry name" value="Ribosomal_bS18_sf"/>
</dbReference>
<accession>A0A0S2LQ71</accession>
<reference evidence="10" key="1">
    <citation type="journal article" date="2015" name="BMC Evol. Biol.">
        <title>Chloroplast phylogenomic analysis of chlorophyte green algae identifies a novel lineage sister to the Sphaeropleales (Chlorophyceae).</title>
        <authorList>
            <person name="Lemieux C."/>
            <person name="Vincent A.T."/>
            <person name="Labarre A."/>
            <person name="Otis C."/>
            <person name="Turmel M."/>
        </authorList>
    </citation>
    <scope>NUCLEOTIDE SEQUENCE</scope>
</reference>
<name>A0A0S2LQ71_STACE</name>
<feature type="region of interest" description="Disordered" evidence="9">
    <location>
        <begin position="76"/>
        <end position="108"/>
    </location>
</feature>
<keyword evidence="5 7" id="KW-0687">Ribonucleoprotein</keyword>
<dbReference type="SUPFAM" id="SSF46911">
    <property type="entry name" value="Ribosomal protein S18"/>
    <property type="match status" value="1"/>
</dbReference>
<evidence type="ECO:0000256" key="4">
    <source>
        <dbReference type="ARBA" id="ARBA00022980"/>
    </source>
</evidence>
<dbReference type="RefSeq" id="YP_009185127.1">
    <property type="nucleotide sequence ID" value="NC_028585.1"/>
</dbReference>
<evidence type="ECO:0000256" key="2">
    <source>
        <dbReference type="ARBA" id="ARBA00011458"/>
    </source>
</evidence>
<keyword evidence="4 7" id="KW-0689">Ribosomal protein</keyword>
<evidence type="ECO:0000313" key="10">
    <source>
        <dbReference type="EMBL" id="ALO63458.1"/>
    </source>
</evidence>
<keyword evidence="10" id="KW-0150">Chloroplast</keyword>
<dbReference type="PANTHER" id="PTHR13479:SF40">
    <property type="entry name" value="SMALL RIBOSOMAL SUBUNIT PROTEIN BS18M"/>
    <property type="match status" value="1"/>
</dbReference>
<feature type="region of interest" description="Disordered" evidence="9">
    <location>
        <begin position="1"/>
        <end position="44"/>
    </location>
</feature>
<evidence type="ECO:0000256" key="3">
    <source>
        <dbReference type="ARBA" id="ARBA00022884"/>
    </source>
</evidence>
<evidence type="ECO:0000256" key="9">
    <source>
        <dbReference type="SAM" id="MobiDB-lite"/>
    </source>
</evidence>
<organism evidence="10">
    <name type="scientific">Staurocarteria cerasiformis</name>
    <name type="common">Green alga</name>
    <name type="synonym">Carteria cerasiformis</name>
    <dbReference type="NCBI Taxonomy" id="69401"/>
    <lineage>
        <taxon>Eukaryota</taxon>
        <taxon>Viridiplantae</taxon>
        <taxon>Chlorophyta</taxon>
        <taxon>core chlorophytes</taxon>
        <taxon>Chlorophyceae</taxon>
        <taxon>CS clade</taxon>
        <taxon>Chlamydomonadales</taxon>
        <taxon>Chlamydomonadaceae</taxon>
        <taxon>Staurocarteria</taxon>
    </lineage>
</organism>
<comment type="subcellular location">
    <subcellularLocation>
        <location evidence="7">Plastid</location>
        <location evidence="7">Chloroplast</location>
    </subcellularLocation>
</comment>
<dbReference type="GO" id="GO:0009507">
    <property type="term" value="C:chloroplast"/>
    <property type="evidence" value="ECO:0007669"/>
    <property type="project" value="UniProtKB-SubCell"/>
</dbReference>
<dbReference type="GO" id="GO:0005763">
    <property type="term" value="C:mitochondrial small ribosomal subunit"/>
    <property type="evidence" value="ECO:0007669"/>
    <property type="project" value="TreeGrafter"/>
</dbReference>
<dbReference type="PRINTS" id="PR00974">
    <property type="entry name" value="RIBOSOMALS18"/>
</dbReference>
<evidence type="ECO:0000256" key="5">
    <source>
        <dbReference type="ARBA" id="ARBA00023274"/>
    </source>
</evidence>
<evidence type="ECO:0000256" key="1">
    <source>
        <dbReference type="ARBA" id="ARBA00005589"/>
    </source>
</evidence>
<keyword evidence="10" id="KW-0934">Plastid</keyword>
<gene>
    <name evidence="7 10" type="primary">rps18</name>
</gene>